<feature type="non-terminal residue" evidence="2">
    <location>
        <position position="1"/>
    </location>
</feature>
<feature type="non-terminal residue" evidence="2">
    <location>
        <position position="49"/>
    </location>
</feature>
<evidence type="ECO:0000313" key="2">
    <source>
        <dbReference type="EMBL" id="EEF22806.1"/>
    </source>
</evidence>
<name>B9TMV8_RICCO</name>
<keyword evidence="3" id="KW-1185">Reference proteome</keyword>
<evidence type="ECO:0000313" key="3">
    <source>
        <dbReference type="Proteomes" id="UP000008311"/>
    </source>
</evidence>
<reference evidence="3" key="1">
    <citation type="journal article" date="2010" name="Nat. Biotechnol.">
        <title>Draft genome sequence of the oilseed species Ricinus communis.</title>
        <authorList>
            <person name="Chan A.P."/>
            <person name="Crabtree J."/>
            <person name="Zhao Q."/>
            <person name="Lorenzi H."/>
            <person name="Orvis J."/>
            <person name="Puiu D."/>
            <person name="Melake-Berhan A."/>
            <person name="Jones K.M."/>
            <person name="Redman J."/>
            <person name="Chen G."/>
            <person name="Cahoon E.B."/>
            <person name="Gedil M."/>
            <person name="Stanke M."/>
            <person name="Haas B.J."/>
            <person name="Wortman J.R."/>
            <person name="Fraser-Liggett C.M."/>
            <person name="Ravel J."/>
            <person name="Rabinowicz P.D."/>
        </authorList>
    </citation>
    <scope>NUCLEOTIDE SEQUENCE [LARGE SCALE GENOMIC DNA]</scope>
    <source>
        <strain evidence="3">cv. Hale</strain>
    </source>
</reference>
<dbReference type="InParanoid" id="B9TMV8"/>
<evidence type="ECO:0000259" key="1">
    <source>
        <dbReference type="Pfam" id="PF24747"/>
    </source>
</evidence>
<dbReference type="EMBL" id="EQ990337">
    <property type="protein sequence ID" value="EEF22806.1"/>
    <property type="molecule type" value="Genomic_DNA"/>
</dbReference>
<accession>B9TMV8</accession>
<protein>
    <recommendedName>
        <fullName evidence="1">GIR1-like zinc ribbon domain-containing protein</fullName>
    </recommendedName>
</protein>
<dbReference type="PANTHER" id="PTHR33177">
    <property type="entry name" value="PUTATIVE-RELATED"/>
    <property type="match status" value="1"/>
</dbReference>
<dbReference type="Proteomes" id="UP000008311">
    <property type="component" value="Unassembled WGS sequence"/>
</dbReference>
<feature type="domain" description="GIR1-like zinc ribbon" evidence="1">
    <location>
        <begin position="22"/>
        <end position="48"/>
    </location>
</feature>
<sequence>EENYDSGGGEKVKNKCSSSSGMFAAACPGCLMYVMTLKTNPKCPRCNSI</sequence>
<dbReference type="Pfam" id="PF24747">
    <property type="entry name" value="Zn-ribbon_GIR1"/>
    <property type="match status" value="1"/>
</dbReference>
<dbReference type="InterPro" id="IPR056440">
    <property type="entry name" value="Zn-ribbon_GIR1"/>
</dbReference>
<organism evidence="2 3">
    <name type="scientific">Ricinus communis</name>
    <name type="common">Castor bean</name>
    <dbReference type="NCBI Taxonomy" id="3988"/>
    <lineage>
        <taxon>Eukaryota</taxon>
        <taxon>Viridiplantae</taxon>
        <taxon>Streptophyta</taxon>
        <taxon>Embryophyta</taxon>
        <taxon>Tracheophyta</taxon>
        <taxon>Spermatophyta</taxon>
        <taxon>Magnoliopsida</taxon>
        <taxon>eudicotyledons</taxon>
        <taxon>Gunneridae</taxon>
        <taxon>Pentapetalae</taxon>
        <taxon>rosids</taxon>
        <taxon>fabids</taxon>
        <taxon>Malpighiales</taxon>
        <taxon>Euphorbiaceae</taxon>
        <taxon>Acalyphoideae</taxon>
        <taxon>Acalypheae</taxon>
        <taxon>Ricinus</taxon>
    </lineage>
</organism>
<dbReference type="InterPro" id="IPR055281">
    <property type="entry name" value="GIR1-2/SIED1"/>
</dbReference>
<dbReference type="AlphaFoldDB" id="B9TMV8"/>
<gene>
    <name evidence="2" type="ORF">RCOM_2081200</name>
</gene>
<dbReference type="PANTHER" id="PTHR33177:SF27">
    <property type="entry name" value="INTEGRATOR COMPLEX SUBUNIT 6 HOMOLOG"/>
    <property type="match status" value="1"/>
</dbReference>
<proteinExistence type="predicted"/>